<dbReference type="CDD" id="cd16098">
    <property type="entry name" value="FliS"/>
    <property type="match status" value="1"/>
</dbReference>
<evidence type="ECO:0000256" key="3">
    <source>
        <dbReference type="ARBA" id="ARBA00022490"/>
    </source>
</evidence>
<comment type="caution">
    <text evidence="7">The sequence shown here is derived from an EMBL/GenBank/DDBJ whole genome shotgun (WGS) entry which is preliminary data.</text>
</comment>
<evidence type="ECO:0008006" key="9">
    <source>
        <dbReference type="Google" id="ProtNLM"/>
    </source>
</evidence>
<evidence type="ECO:0000313" key="7">
    <source>
        <dbReference type="EMBL" id="GAA4919999.1"/>
    </source>
</evidence>
<dbReference type="PANTHER" id="PTHR34773:SF1">
    <property type="entry name" value="FLAGELLAR SECRETION CHAPERONE FLIS"/>
    <property type="match status" value="1"/>
</dbReference>
<evidence type="ECO:0000256" key="4">
    <source>
        <dbReference type="ARBA" id="ARBA00022795"/>
    </source>
</evidence>
<accession>A0ABP9FWX7</accession>
<dbReference type="Proteomes" id="UP001500368">
    <property type="component" value="Unassembled WGS sequence"/>
</dbReference>
<dbReference type="Gene3D" id="1.20.120.340">
    <property type="entry name" value="Flagellar protein FliS"/>
    <property type="match status" value="1"/>
</dbReference>
<evidence type="ECO:0000256" key="1">
    <source>
        <dbReference type="ARBA" id="ARBA00004514"/>
    </source>
</evidence>
<feature type="region of interest" description="Disordered" evidence="6">
    <location>
        <begin position="124"/>
        <end position="143"/>
    </location>
</feature>
<dbReference type="Pfam" id="PF02561">
    <property type="entry name" value="FliS"/>
    <property type="match status" value="1"/>
</dbReference>
<dbReference type="SUPFAM" id="SSF101116">
    <property type="entry name" value="Flagellar export chaperone FliS"/>
    <property type="match status" value="1"/>
</dbReference>
<organism evidence="7 8">
    <name type="scientific">Nesterenkonia rhizosphaerae</name>
    <dbReference type="NCBI Taxonomy" id="1348272"/>
    <lineage>
        <taxon>Bacteria</taxon>
        <taxon>Bacillati</taxon>
        <taxon>Actinomycetota</taxon>
        <taxon>Actinomycetes</taxon>
        <taxon>Micrococcales</taxon>
        <taxon>Micrococcaceae</taxon>
        <taxon>Nesterenkonia</taxon>
    </lineage>
</organism>
<keyword evidence="4" id="KW-1005">Bacterial flagellum biogenesis</keyword>
<evidence type="ECO:0000256" key="2">
    <source>
        <dbReference type="ARBA" id="ARBA00008787"/>
    </source>
</evidence>
<sequence>MNNSLNQYQREAILAASPARLLTMLYDRLMLDLSRAQAAQHQQDWTSASAELLHAQSIITELQSSLKPEVWNGAEQLQALYNFVTGLLIRANTEHDAALTAEAATLLEPLRQAWHEAAAAPVQTNPNAAAAMPPSGLRSPAISGDAAGSGSLLGVG</sequence>
<reference evidence="8" key="1">
    <citation type="journal article" date="2019" name="Int. J. Syst. Evol. Microbiol.">
        <title>The Global Catalogue of Microorganisms (GCM) 10K type strain sequencing project: providing services to taxonomists for standard genome sequencing and annotation.</title>
        <authorList>
            <consortium name="The Broad Institute Genomics Platform"/>
            <consortium name="The Broad Institute Genome Sequencing Center for Infectious Disease"/>
            <person name="Wu L."/>
            <person name="Ma J."/>
        </authorList>
    </citation>
    <scope>NUCLEOTIDE SEQUENCE [LARGE SCALE GENOMIC DNA]</scope>
    <source>
        <strain evidence="8">JCM 19129</strain>
    </source>
</reference>
<proteinExistence type="inferred from homology"/>
<comment type="subcellular location">
    <subcellularLocation>
        <location evidence="1">Cytoplasm</location>
        <location evidence="1">Cytosol</location>
    </subcellularLocation>
</comment>
<evidence type="ECO:0000313" key="8">
    <source>
        <dbReference type="Proteomes" id="UP001500368"/>
    </source>
</evidence>
<keyword evidence="8" id="KW-1185">Reference proteome</keyword>
<dbReference type="PANTHER" id="PTHR34773">
    <property type="entry name" value="FLAGELLAR SECRETION CHAPERONE FLIS"/>
    <property type="match status" value="1"/>
</dbReference>
<dbReference type="RefSeq" id="WP_345477441.1">
    <property type="nucleotide sequence ID" value="NZ_BAABLW010000007.1"/>
</dbReference>
<keyword evidence="5" id="KW-0143">Chaperone</keyword>
<evidence type="ECO:0000256" key="6">
    <source>
        <dbReference type="SAM" id="MobiDB-lite"/>
    </source>
</evidence>
<keyword evidence="3" id="KW-0963">Cytoplasm</keyword>
<dbReference type="EMBL" id="BAABLW010000007">
    <property type="protein sequence ID" value="GAA4919999.1"/>
    <property type="molecule type" value="Genomic_DNA"/>
</dbReference>
<evidence type="ECO:0000256" key="5">
    <source>
        <dbReference type="ARBA" id="ARBA00023186"/>
    </source>
</evidence>
<dbReference type="InterPro" id="IPR036584">
    <property type="entry name" value="FliS_sf"/>
</dbReference>
<protein>
    <recommendedName>
        <fullName evidence="9">Flagellar export chaperone FliS</fullName>
    </recommendedName>
</protein>
<gene>
    <name evidence="7" type="ORF">GCM10025790_15010</name>
</gene>
<name>A0ABP9FWX7_9MICC</name>
<dbReference type="NCBIfam" id="TIGR00208">
    <property type="entry name" value="fliS"/>
    <property type="match status" value="1"/>
</dbReference>
<comment type="similarity">
    <text evidence="2">Belongs to the FliS family.</text>
</comment>
<dbReference type="InterPro" id="IPR003713">
    <property type="entry name" value="FliS"/>
</dbReference>